<evidence type="ECO:0000313" key="1">
    <source>
        <dbReference type="EMBL" id="DAD76765.1"/>
    </source>
</evidence>
<reference evidence="1" key="1">
    <citation type="journal article" date="2021" name="Proc. Natl. Acad. Sci. U.S.A.">
        <title>A Catalog of Tens of Thousands of Viruses from Human Metagenomes Reveals Hidden Associations with Chronic Diseases.</title>
        <authorList>
            <person name="Tisza M.J."/>
            <person name="Buck C.B."/>
        </authorList>
    </citation>
    <scope>NUCLEOTIDE SEQUENCE</scope>
    <source>
        <strain evidence="1">CtdxI18</strain>
    </source>
</reference>
<protein>
    <submittedName>
        <fullName evidence="1">Protein hipA, HTH-type transcriptional regulator, persistence, DNA-binding, Repressor, Transcription</fullName>
    </submittedName>
</protein>
<keyword evidence="1" id="KW-0238">DNA-binding</keyword>
<name>A0A8S5M3A4_9CAUD</name>
<organism evidence="1">
    <name type="scientific">Myoviridae sp. ctdxI18</name>
    <dbReference type="NCBI Taxonomy" id="2826673"/>
    <lineage>
        <taxon>Viruses</taxon>
        <taxon>Duplodnaviria</taxon>
        <taxon>Heunggongvirae</taxon>
        <taxon>Uroviricota</taxon>
        <taxon>Caudoviricetes</taxon>
    </lineage>
</organism>
<dbReference type="EMBL" id="BK014808">
    <property type="protein sequence ID" value="DAD76765.1"/>
    <property type="molecule type" value="Genomic_DNA"/>
</dbReference>
<sequence>MKGSEIKSTIIRSGLRLWQVADYLGMSDCTFSKKLRYDFSAEETQKVMDAITALDDQKM</sequence>
<proteinExistence type="predicted"/>
<dbReference type="GO" id="GO:0003677">
    <property type="term" value="F:DNA binding"/>
    <property type="evidence" value="ECO:0007669"/>
    <property type="project" value="UniProtKB-KW"/>
</dbReference>
<accession>A0A8S5M3A4</accession>